<comment type="caution">
    <text evidence="1">The sequence shown here is derived from an EMBL/GenBank/DDBJ whole genome shotgun (WGS) entry which is preliminary data.</text>
</comment>
<dbReference type="Gene3D" id="1.25.40.10">
    <property type="entry name" value="Tetratricopeptide repeat domain"/>
    <property type="match status" value="1"/>
</dbReference>
<dbReference type="Proteomes" id="UP000247702">
    <property type="component" value="Unassembled WGS sequence"/>
</dbReference>
<keyword evidence="2" id="KW-1185">Reference proteome</keyword>
<dbReference type="AlphaFoldDB" id="A0A2Z6R780"/>
<gene>
    <name evidence="1" type="ORF">RclHR1_03100002</name>
</gene>
<reference evidence="1 2" key="1">
    <citation type="submission" date="2017-11" db="EMBL/GenBank/DDBJ databases">
        <title>The genome of Rhizophagus clarus HR1 reveals common genetic basis of auxotrophy among arbuscular mycorrhizal fungi.</title>
        <authorList>
            <person name="Kobayashi Y."/>
        </authorList>
    </citation>
    <scope>NUCLEOTIDE SEQUENCE [LARGE SCALE GENOMIC DNA]</scope>
    <source>
        <strain evidence="1 2">HR1</strain>
    </source>
</reference>
<sequence length="123" mass="14495">MAVQFDNNNLYAKAKLGRILIDNKKESRGLKMLEDTAEKGLDMGQTYLGEFYEKKKQNLKEAVEFYSMAARQKRGYYSHAAYHQLNKLKGKGLINKDVVIKDIFEYHRNECKYETEEKFEKIL</sequence>
<proteinExistence type="predicted"/>
<accession>A0A2Z6R780</accession>
<name>A0A2Z6R780_9GLOM</name>
<dbReference type="EMBL" id="BEXD01002336">
    <property type="protein sequence ID" value="GBB97940.1"/>
    <property type="molecule type" value="Genomic_DNA"/>
</dbReference>
<evidence type="ECO:0000313" key="2">
    <source>
        <dbReference type="Proteomes" id="UP000247702"/>
    </source>
</evidence>
<dbReference type="SUPFAM" id="SSF81901">
    <property type="entry name" value="HCP-like"/>
    <property type="match status" value="1"/>
</dbReference>
<dbReference type="InterPro" id="IPR011990">
    <property type="entry name" value="TPR-like_helical_dom_sf"/>
</dbReference>
<protein>
    <submittedName>
        <fullName evidence="1">Uncharacterized protein</fullName>
    </submittedName>
</protein>
<organism evidence="1 2">
    <name type="scientific">Rhizophagus clarus</name>
    <dbReference type="NCBI Taxonomy" id="94130"/>
    <lineage>
        <taxon>Eukaryota</taxon>
        <taxon>Fungi</taxon>
        <taxon>Fungi incertae sedis</taxon>
        <taxon>Mucoromycota</taxon>
        <taxon>Glomeromycotina</taxon>
        <taxon>Glomeromycetes</taxon>
        <taxon>Glomerales</taxon>
        <taxon>Glomeraceae</taxon>
        <taxon>Rhizophagus</taxon>
    </lineage>
</organism>
<evidence type="ECO:0000313" key="1">
    <source>
        <dbReference type="EMBL" id="GBB97940.1"/>
    </source>
</evidence>